<accession>A0A6J6U544</accession>
<dbReference type="Gene3D" id="2.30.110.10">
    <property type="entry name" value="Electron Transport, Fmn-binding Protein, Chain A"/>
    <property type="match status" value="1"/>
</dbReference>
<reference evidence="2" key="1">
    <citation type="submission" date="2020-05" db="EMBL/GenBank/DDBJ databases">
        <authorList>
            <person name="Chiriac C."/>
            <person name="Salcher M."/>
            <person name="Ghai R."/>
            <person name="Kavagutti S V."/>
        </authorList>
    </citation>
    <scope>NUCLEOTIDE SEQUENCE</scope>
</reference>
<gene>
    <name evidence="2" type="ORF">UFOPK2810_00964</name>
</gene>
<dbReference type="SUPFAM" id="SSF50475">
    <property type="entry name" value="FMN-binding split barrel"/>
    <property type="match status" value="1"/>
</dbReference>
<dbReference type="PANTHER" id="PTHR35802:SF1">
    <property type="entry name" value="PROTEASE SYNTHASE AND SPORULATION PROTEIN PAI 2"/>
    <property type="match status" value="1"/>
</dbReference>
<evidence type="ECO:0000256" key="1">
    <source>
        <dbReference type="SAM" id="MobiDB-lite"/>
    </source>
</evidence>
<proteinExistence type="predicted"/>
<dbReference type="EMBL" id="CAEZYZ010000152">
    <property type="protein sequence ID" value="CAB4753727.1"/>
    <property type="molecule type" value="Genomic_DNA"/>
</dbReference>
<name>A0A6J6U544_9ZZZZ</name>
<dbReference type="InterPro" id="IPR012349">
    <property type="entry name" value="Split_barrel_FMN-bd"/>
</dbReference>
<feature type="region of interest" description="Disordered" evidence="1">
    <location>
        <begin position="196"/>
        <end position="217"/>
    </location>
</feature>
<dbReference type="Pfam" id="PF04299">
    <property type="entry name" value="FMN_bind_2"/>
    <property type="match status" value="1"/>
</dbReference>
<dbReference type="AlphaFoldDB" id="A0A6J6U544"/>
<sequence>MLIHPWDAAAPDEWRRWLGTTAPFGQLVVTNNDPAEAPIVVPTHAVIEGPDLLVHLARPNPAWPHITAHPRVLFTVIGDDAYVPSTWRAKAGGPDEDGVPTSYYATAQFTCDAEIVTDPEEKAELLRTQLRHLQPDGGYALVDVNEPPYGRMIPGIWGLRLRIVDVVAKFKYDDHNPEEHRRAVIDRLAARGGVHDAGAAAQQSRRLEERGEWQARI</sequence>
<organism evidence="2">
    <name type="scientific">freshwater metagenome</name>
    <dbReference type="NCBI Taxonomy" id="449393"/>
    <lineage>
        <taxon>unclassified sequences</taxon>
        <taxon>metagenomes</taxon>
        <taxon>ecological metagenomes</taxon>
    </lineage>
</organism>
<protein>
    <submittedName>
        <fullName evidence="2">Unannotated protein</fullName>
    </submittedName>
</protein>
<dbReference type="PANTHER" id="PTHR35802">
    <property type="entry name" value="PROTEASE SYNTHASE AND SPORULATION PROTEIN PAI 2"/>
    <property type="match status" value="1"/>
</dbReference>
<evidence type="ECO:0000313" key="2">
    <source>
        <dbReference type="EMBL" id="CAB4753727.1"/>
    </source>
</evidence>
<dbReference type="InterPro" id="IPR007396">
    <property type="entry name" value="TR_PAI2-type"/>
</dbReference>
<feature type="compositionally biased region" description="Basic and acidic residues" evidence="1">
    <location>
        <begin position="205"/>
        <end position="217"/>
    </location>
</feature>